<evidence type="ECO:0000256" key="1">
    <source>
        <dbReference type="SAM" id="SignalP"/>
    </source>
</evidence>
<evidence type="ECO:0000313" key="2">
    <source>
        <dbReference type="EMBL" id="KAH6585943.1"/>
    </source>
</evidence>
<sequence>MLLSISLISIAMFNAVVNAQYDDYNSGYQQSLQYNRPGYQRQPSYTQNTDASDECGKIADDYGLIPFNTWGKSTESMKTSWGQKGCDQQMCQYWAKKYNIKPLESDGSIPSNILSAWDHEQIQCNLRVGPYSTAQCKAAAIKFRTYPIGIWGSMLNYAKPLWTQGNCDIKMCGIWKEEFGVVKGQTYSSMPDDFKHLWDDPKLLCTNHI</sequence>
<feature type="signal peptide" evidence="1">
    <location>
        <begin position="1"/>
        <end position="19"/>
    </location>
</feature>
<evidence type="ECO:0000313" key="3">
    <source>
        <dbReference type="Proteomes" id="UP001648503"/>
    </source>
</evidence>
<feature type="chain" id="PRO_5047244924" evidence="1">
    <location>
        <begin position="20"/>
        <end position="209"/>
    </location>
</feature>
<proteinExistence type="predicted"/>
<dbReference type="Proteomes" id="UP001648503">
    <property type="component" value="Unassembled WGS sequence"/>
</dbReference>
<comment type="caution">
    <text evidence="2">The sequence shown here is derived from an EMBL/GenBank/DDBJ whole genome shotgun (WGS) entry which is preliminary data.</text>
</comment>
<reference evidence="2 3" key="1">
    <citation type="submission" date="2021-02" db="EMBL/GenBank/DDBJ databases">
        <title>Variation within the Batrachochytrium salamandrivorans European outbreak.</title>
        <authorList>
            <person name="Kelly M."/>
            <person name="Pasmans F."/>
            <person name="Shea T.P."/>
            <person name="Munoz J.F."/>
            <person name="Carranza S."/>
            <person name="Cuomo C.A."/>
            <person name="Martel A."/>
        </authorList>
    </citation>
    <scope>NUCLEOTIDE SEQUENCE [LARGE SCALE GENOMIC DNA]</scope>
    <source>
        <strain evidence="2 3">AMFP18/2</strain>
    </source>
</reference>
<protein>
    <submittedName>
        <fullName evidence="2">Uncharacterized protein</fullName>
    </submittedName>
</protein>
<name>A0ABQ8ESX6_9FUNG</name>
<keyword evidence="3" id="KW-1185">Reference proteome</keyword>
<keyword evidence="1" id="KW-0732">Signal</keyword>
<gene>
    <name evidence="2" type="ORF">BASA50_000886</name>
</gene>
<dbReference type="EMBL" id="JAFCIX010000577">
    <property type="protein sequence ID" value="KAH6585943.1"/>
    <property type="molecule type" value="Genomic_DNA"/>
</dbReference>
<organism evidence="2 3">
    <name type="scientific">Batrachochytrium salamandrivorans</name>
    <dbReference type="NCBI Taxonomy" id="1357716"/>
    <lineage>
        <taxon>Eukaryota</taxon>
        <taxon>Fungi</taxon>
        <taxon>Fungi incertae sedis</taxon>
        <taxon>Chytridiomycota</taxon>
        <taxon>Chytridiomycota incertae sedis</taxon>
        <taxon>Chytridiomycetes</taxon>
        <taxon>Rhizophydiales</taxon>
        <taxon>Rhizophydiales incertae sedis</taxon>
        <taxon>Batrachochytrium</taxon>
    </lineage>
</organism>
<accession>A0ABQ8ESX6</accession>